<feature type="region of interest" description="Disordered" evidence="1">
    <location>
        <begin position="50"/>
        <end position="69"/>
    </location>
</feature>
<proteinExistence type="predicted"/>
<evidence type="ECO:0000256" key="1">
    <source>
        <dbReference type="SAM" id="MobiDB-lite"/>
    </source>
</evidence>
<protein>
    <submittedName>
        <fullName evidence="2">Uncharacterized protein</fullName>
    </submittedName>
</protein>
<accession>A0A5C6DXJ6</accession>
<evidence type="ECO:0000313" key="2">
    <source>
        <dbReference type="EMBL" id="TWU40111.1"/>
    </source>
</evidence>
<name>A0A5C6DXJ6_9BACT</name>
<keyword evidence="3" id="KW-1185">Reference proteome</keyword>
<dbReference type="EMBL" id="SJPY01000005">
    <property type="protein sequence ID" value="TWU40111.1"/>
    <property type="molecule type" value="Genomic_DNA"/>
</dbReference>
<sequence>MDEVTSPLLHSGPKGLVTSSTTLKRDLDAPLAIRAHSLADAWTLFPRTSPHFSHAGKSECRTPPHFSHV</sequence>
<reference evidence="2 3" key="1">
    <citation type="submission" date="2019-02" db="EMBL/GenBank/DDBJ databases">
        <title>Deep-cultivation of Planctomycetes and their phenomic and genomic characterization uncovers novel biology.</title>
        <authorList>
            <person name="Wiegand S."/>
            <person name="Jogler M."/>
            <person name="Boedeker C."/>
            <person name="Pinto D."/>
            <person name="Vollmers J."/>
            <person name="Rivas-Marin E."/>
            <person name="Kohn T."/>
            <person name="Peeters S.H."/>
            <person name="Heuer A."/>
            <person name="Rast P."/>
            <person name="Oberbeckmann S."/>
            <person name="Bunk B."/>
            <person name="Jeske O."/>
            <person name="Meyerdierks A."/>
            <person name="Storesund J.E."/>
            <person name="Kallscheuer N."/>
            <person name="Luecker S."/>
            <person name="Lage O.M."/>
            <person name="Pohl T."/>
            <person name="Merkel B.J."/>
            <person name="Hornburger P."/>
            <person name="Mueller R.-W."/>
            <person name="Bruemmer F."/>
            <person name="Labrenz M."/>
            <person name="Spormann A.M."/>
            <person name="Op Den Camp H."/>
            <person name="Overmann J."/>
            <person name="Amann R."/>
            <person name="Jetten M.S.M."/>
            <person name="Mascher T."/>
            <person name="Medema M.H."/>
            <person name="Devos D.P."/>
            <person name="Kaster A.-K."/>
            <person name="Ovreas L."/>
            <person name="Rohde M."/>
            <person name="Galperin M.Y."/>
            <person name="Jogler C."/>
        </authorList>
    </citation>
    <scope>NUCLEOTIDE SEQUENCE [LARGE SCALE GENOMIC DNA]</scope>
    <source>
        <strain evidence="2 3">Q31b</strain>
    </source>
</reference>
<comment type="caution">
    <text evidence="2">The sequence shown here is derived from an EMBL/GenBank/DDBJ whole genome shotgun (WGS) entry which is preliminary data.</text>
</comment>
<dbReference type="Proteomes" id="UP000315471">
    <property type="component" value="Unassembled WGS sequence"/>
</dbReference>
<dbReference type="AlphaFoldDB" id="A0A5C6DXJ6"/>
<evidence type="ECO:0000313" key="3">
    <source>
        <dbReference type="Proteomes" id="UP000315471"/>
    </source>
</evidence>
<gene>
    <name evidence="2" type="ORF">Q31b_34550</name>
</gene>
<organism evidence="2 3">
    <name type="scientific">Novipirellula aureliae</name>
    <dbReference type="NCBI Taxonomy" id="2527966"/>
    <lineage>
        <taxon>Bacteria</taxon>
        <taxon>Pseudomonadati</taxon>
        <taxon>Planctomycetota</taxon>
        <taxon>Planctomycetia</taxon>
        <taxon>Pirellulales</taxon>
        <taxon>Pirellulaceae</taxon>
        <taxon>Novipirellula</taxon>
    </lineage>
</organism>